<dbReference type="SUPFAM" id="SSF75217">
    <property type="entry name" value="alpha/beta knot"/>
    <property type="match status" value="1"/>
</dbReference>
<comment type="function">
    <text evidence="9">Specifically methylates the N3 position of the uracil ring of uridine 1498 (m3U1498) in 16S rRNA. Acts on the fully assembled 30S ribosomal subunit.</text>
</comment>
<keyword evidence="8" id="KW-0949">S-adenosyl-L-methionine</keyword>
<evidence type="ECO:0000256" key="8">
    <source>
        <dbReference type="ARBA" id="ARBA00022691"/>
    </source>
</evidence>
<dbReference type="InterPro" id="IPR006700">
    <property type="entry name" value="RsmE"/>
</dbReference>
<name>A0A2P4Z3H6_9CRYT</name>
<dbReference type="GO" id="GO:0070042">
    <property type="term" value="F:rRNA (uridine-N3-)-methyltransferase activity"/>
    <property type="evidence" value="ECO:0007669"/>
    <property type="project" value="TreeGrafter"/>
</dbReference>
<dbReference type="NCBIfam" id="TIGR00046">
    <property type="entry name" value="RsmE family RNA methyltransferase"/>
    <property type="match status" value="1"/>
</dbReference>
<dbReference type="InterPro" id="IPR046886">
    <property type="entry name" value="RsmE_MTase_dom"/>
</dbReference>
<comment type="caution">
    <text evidence="12">The sequence shown here is derived from an EMBL/GenBank/DDBJ whole genome shotgun (WGS) entry which is preliminary data.</text>
</comment>
<proteinExistence type="inferred from homology"/>
<dbReference type="Gene3D" id="3.40.1280.10">
    <property type="match status" value="1"/>
</dbReference>
<evidence type="ECO:0000256" key="5">
    <source>
        <dbReference type="ARBA" id="ARBA00022552"/>
    </source>
</evidence>
<evidence type="ECO:0000256" key="6">
    <source>
        <dbReference type="ARBA" id="ARBA00022603"/>
    </source>
</evidence>
<evidence type="ECO:0000256" key="9">
    <source>
        <dbReference type="ARBA" id="ARBA00025699"/>
    </source>
</evidence>
<accession>A0A2P4Z3H6</accession>
<dbReference type="OrthoDB" id="2021042at2759"/>
<dbReference type="EMBL" id="JIBK01000046">
    <property type="protein sequence ID" value="POM84529.1"/>
    <property type="molecule type" value="Genomic_DNA"/>
</dbReference>
<sequence length="534" mass="60719">MIVSFLCTMREDPVLMQIIPPCWSFIKQILMNLIIIDKKDINEDLTVELSSRQSNHCISVLEINVGSKLNVGVKNSGKGTATVTKIVRKETNKDGVVKSVSIINSSNIEEIGNKVNNRFRRSISEINYLNNFQYAVTIKLDTEIHKEEYKHDYPLIDLLIALPRPKVFEKVLQNAVTIGVGRIIFVCTDKSEKSYLNSSKLKKESIDEIVQLGLEQASKTLCPDVYIYASWTFFLQHLRNYFFCKENMIGIVADVLGSSKITEIGLQSHTGPIILAIGPEGGWTKEELTDLITMGFKVVNMGDRILKVETALISLYSKAELLLTDSEIRKNSRIPKRDNYWFSSSRGPGITVLPIMSTLFLPETPKEKERGDLNLINALSKGKTEKNLSFFEETDLLIKIQNSKSENYEEHPDYLESDNRLLLNDYSNGTPVKKRYNKKHSFTQSSKLLTTPKKYFGEDILNTVPKNMVLFTNYVDKSLSNKQCNTKLSNTSQKDKFRSSLIRIKSECNKKCKFCNPEFTCTNISIKSFCDIPT</sequence>
<dbReference type="Pfam" id="PF04452">
    <property type="entry name" value="Methyltrans_RNA"/>
    <property type="match status" value="1"/>
</dbReference>
<dbReference type="EC" id="2.1.1.193" evidence="3"/>
<evidence type="ECO:0000256" key="10">
    <source>
        <dbReference type="ARBA" id="ARBA00047944"/>
    </source>
</evidence>
<organism evidence="12 13">
    <name type="scientific">Cryptosporidium meleagridis</name>
    <dbReference type="NCBI Taxonomy" id="93969"/>
    <lineage>
        <taxon>Eukaryota</taxon>
        <taxon>Sar</taxon>
        <taxon>Alveolata</taxon>
        <taxon>Apicomplexa</taxon>
        <taxon>Conoidasida</taxon>
        <taxon>Coccidia</taxon>
        <taxon>Eucoccidiorida</taxon>
        <taxon>Eimeriorina</taxon>
        <taxon>Cryptosporidiidae</taxon>
        <taxon>Cryptosporidium</taxon>
    </lineage>
</organism>
<evidence type="ECO:0000256" key="1">
    <source>
        <dbReference type="ARBA" id="ARBA00004496"/>
    </source>
</evidence>
<comment type="catalytic activity">
    <reaction evidence="10">
        <text>uridine(1498) in 16S rRNA + S-adenosyl-L-methionine = N(3)-methyluridine(1498) in 16S rRNA + S-adenosyl-L-homocysteine + H(+)</text>
        <dbReference type="Rhea" id="RHEA:42920"/>
        <dbReference type="Rhea" id="RHEA-COMP:10283"/>
        <dbReference type="Rhea" id="RHEA-COMP:10284"/>
        <dbReference type="ChEBI" id="CHEBI:15378"/>
        <dbReference type="ChEBI" id="CHEBI:57856"/>
        <dbReference type="ChEBI" id="CHEBI:59789"/>
        <dbReference type="ChEBI" id="CHEBI:65315"/>
        <dbReference type="ChEBI" id="CHEBI:74502"/>
        <dbReference type="EC" id="2.1.1.193"/>
    </reaction>
</comment>
<evidence type="ECO:0000259" key="11">
    <source>
        <dbReference type="Pfam" id="PF04452"/>
    </source>
</evidence>
<keyword evidence="6 12" id="KW-0489">Methyltransferase</keyword>
<dbReference type="VEuPathDB" id="CryptoDB:CmeUKMEL1_12850"/>
<dbReference type="PANTHER" id="PTHR30027:SF3">
    <property type="entry name" value="16S RRNA (URACIL(1498)-N(3))-METHYLTRANSFERASE"/>
    <property type="match status" value="1"/>
</dbReference>
<gene>
    <name evidence="12" type="ORF">CmeUKMEL1_12850</name>
</gene>
<keyword evidence="7 12" id="KW-0808">Transferase</keyword>
<keyword evidence="4" id="KW-0963">Cytoplasm</keyword>
<dbReference type="GO" id="GO:0070475">
    <property type="term" value="P:rRNA base methylation"/>
    <property type="evidence" value="ECO:0007669"/>
    <property type="project" value="TreeGrafter"/>
</dbReference>
<dbReference type="InterPro" id="IPR029028">
    <property type="entry name" value="Alpha/beta_knot_MTases"/>
</dbReference>
<protein>
    <recommendedName>
        <fullName evidence="3">16S rRNA (uracil(1498)-N(3))-methyltransferase</fullName>
        <ecNumber evidence="3">2.1.1.193</ecNumber>
    </recommendedName>
</protein>
<comment type="similarity">
    <text evidence="2">Belongs to the RNA methyltransferase RsmE family.</text>
</comment>
<dbReference type="CDD" id="cd18084">
    <property type="entry name" value="RsmE-like"/>
    <property type="match status" value="1"/>
</dbReference>
<keyword evidence="13" id="KW-1185">Reference proteome</keyword>
<evidence type="ECO:0000256" key="2">
    <source>
        <dbReference type="ARBA" id="ARBA00005528"/>
    </source>
</evidence>
<dbReference type="GO" id="GO:0005737">
    <property type="term" value="C:cytoplasm"/>
    <property type="evidence" value="ECO:0007669"/>
    <property type="project" value="UniProtKB-SubCell"/>
</dbReference>
<dbReference type="PANTHER" id="PTHR30027">
    <property type="entry name" value="RIBOSOMAL RNA SMALL SUBUNIT METHYLTRANSFERASE E"/>
    <property type="match status" value="1"/>
</dbReference>
<dbReference type="InterPro" id="IPR029026">
    <property type="entry name" value="tRNA_m1G_MTases_N"/>
</dbReference>
<evidence type="ECO:0000256" key="3">
    <source>
        <dbReference type="ARBA" id="ARBA00012328"/>
    </source>
</evidence>
<evidence type="ECO:0000313" key="13">
    <source>
        <dbReference type="Proteomes" id="UP000236928"/>
    </source>
</evidence>
<comment type="subcellular location">
    <subcellularLocation>
        <location evidence="1">Cytoplasm</location>
    </subcellularLocation>
</comment>
<evidence type="ECO:0000313" key="12">
    <source>
        <dbReference type="EMBL" id="POM84529.1"/>
    </source>
</evidence>
<dbReference type="Proteomes" id="UP000236928">
    <property type="component" value="Unassembled WGS sequence"/>
</dbReference>
<feature type="domain" description="Ribosomal RNA small subunit methyltransferase E methyltransferase" evidence="11">
    <location>
        <begin position="156"/>
        <end position="317"/>
    </location>
</feature>
<evidence type="ECO:0000256" key="4">
    <source>
        <dbReference type="ARBA" id="ARBA00022490"/>
    </source>
</evidence>
<keyword evidence="5" id="KW-0698">rRNA processing</keyword>
<reference evidence="12 13" key="1">
    <citation type="submission" date="2014-04" db="EMBL/GenBank/DDBJ databases">
        <title>Comparative Genomics of Cryptosporidium Species.</title>
        <authorList>
            <person name="Silva J.C."/>
            <person name="Su Q."/>
            <person name="Chalmers R."/>
            <person name="Chibucos M.C."/>
            <person name="Elwin K."/>
            <person name="Godinez A."/>
            <person name="Guo F."/>
            <person name="Huynh K."/>
            <person name="Orvis J."/>
            <person name="Ott S."/>
            <person name="Sadzewicz L."/>
            <person name="Sengamalay N."/>
            <person name="Shetty A."/>
            <person name="Sun M."/>
            <person name="Tallon L."/>
            <person name="Xiao L."/>
            <person name="Zhang H."/>
            <person name="Fraser C.M."/>
            <person name="Zhu G."/>
            <person name="Kissinger J."/>
            <person name="Widmer G."/>
        </authorList>
    </citation>
    <scope>NUCLEOTIDE SEQUENCE [LARGE SCALE GENOMIC DNA]</scope>
    <source>
        <strain evidence="12 13">UKMEL1</strain>
    </source>
</reference>
<evidence type="ECO:0000256" key="7">
    <source>
        <dbReference type="ARBA" id="ARBA00022679"/>
    </source>
</evidence>
<dbReference type="AlphaFoldDB" id="A0A2P4Z3H6"/>